<name>A0ABR7D8D2_9CLOT</name>
<dbReference type="Proteomes" id="UP000596929">
    <property type="component" value="Unassembled WGS sequence"/>
</dbReference>
<reference evidence="2 3" key="1">
    <citation type="submission" date="2020-08" db="EMBL/GenBank/DDBJ databases">
        <title>Genome public.</title>
        <authorList>
            <person name="Liu C."/>
            <person name="Sun Q."/>
        </authorList>
    </citation>
    <scope>NUCLEOTIDE SEQUENCE [LARGE SCALE GENOMIC DNA]</scope>
    <source>
        <strain evidence="2 3">NSJ-6</strain>
    </source>
</reference>
<organism evidence="2 3">
    <name type="scientific">Clostridium hominis</name>
    <dbReference type="NCBI Taxonomy" id="2763036"/>
    <lineage>
        <taxon>Bacteria</taxon>
        <taxon>Bacillati</taxon>
        <taxon>Bacillota</taxon>
        <taxon>Clostridia</taxon>
        <taxon>Eubacteriales</taxon>
        <taxon>Clostridiaceae</taxon>
        <taxon>Clostridium</taxon>
    </lineage>
</organism>
<protein>
    <submittedName>
        <fullName evidence="2">DUF881 domain-containing protein</fullName>
    </submittedName>
</protein>
<dbReference type="PANTHER" id="PTHR37313">
    <property type="entry name" value="UPF0749 PROTEIN RV1825"/>
    <property type="match status" value="1"/>
</dbReference>
<accession>A0ABR7D8D2</accession>
<dbReference type="EMBL" id="JACOOO010000001">
    <property type="protein sequence ID" value="MBC5627492.1"/>
    <property type="molecule type" value="Genomic_DNA"/>
</dbReference>
<dbReference type="Gene3D" id="3.30.70.1880">
    <property type="entry name" value="Protein of unknown function DUF881"/>
    <property type="match status" value="1"/>
</dbReference>
<dbReference type="RefSeq" id="WP_186859075.1">
    <property type="nucleotide sequence ID" value="NZ_JACOOO010000001.1"/>
</dbReference>
<evidence type="ECO:0000313" key="3">
    <source>
        <dbReference type="Proteomes" id="UP000596929"/>
    </source>
</evidence>
<comment type="caution">
    <text evidence="2">The sequence shown here is derived from an EMBL/GenBank/DDBJ whole genome shotgun (WGS) entry which is preliminary data.</text>
</comment>
<evidence type="ECO:0000256" key="1">
    <source>
        <dbReference type="ARBA" id="ARBA00009108"/>
    </source>
</evidence>
<evidence type="ECO:0000313" key="2">
    <source>
        <dbReference type="EMBL" id="MBC5627492.1"/>
    </source>
</evidence>
<sequence length="244" mass="27932">MKKHIDKILIFIASIVTGALISISFSENKTDTFFSMKSIEYKDAIEQRNLLYKEISDLKESNNEIMYKLRSYNQGEEKHQKVMDDMKLQLSDYGEIAGTTALEGSGIVIKIKDGYYDISESTSYEIERKTLHATDAALLLNELRSIGAEAISINGYRILNDTGVRCDWAFITFNDNNQSYEGQPFYFSALGEPDELEAALLADGSYLNRLIIRGLEIEVEKRDDLYFSPTNRVLDFQYMQREDS</sequence>
<dbReference type="InterPro" id="IPR010273">
    <property type="entry name" value="DUF881"/>
</dbReference>
<proteinExistence type="inferred from homology"/>
<keyword evidence="3" id="KW-1185">Reference proteome</keyword>
<dbReference type="Pfam" id="PF05949">
    <property type="entry name" value="DUF881"/>
    <property type="match status" value="1"/>
</dbReference>
<comment type="similarity">
    <text evidence="1">Belongs to the UPF0749 family.</text>
</comment>
<dbReference type="PANTHER" id="PTHR37313:SF2">
    <property type="entry name" value="UPF0749 PROTEIN YLXX"/>
    <property type="match status" value="1"/>
</dbReference>
<gene>
    <name evidence="2" type="ORF">H8S20_01145</name>
</gene>